<dbReference type="SUPFAM" id="SSF53254">
    <property type="entry name" value="Phosphoglycerate mutase-like"/>
    <property type="match status" value="1"/>
</dbReference>
<dbReference type="RefSeq" id="WP_191776376.1">
    <property type="nucleotide sequence ID" value="NZ_JACYFU010000003.1"/>
</dbReference>
<protein>
    <submittedName>
        <fullName evidence="1">Histidine phosphatase family protein</fullName>
    </submittedName>
</protein>
<dbReference type="Gene3D" id="3.40.50.1240">
    <property type="entry name" value="Phosphoglycerate mutase-like"/>
    <property type="match status" value="1"/>
</dbReference>
<gene>
    <name evidence="1" type="ORF">IC608_13325</name>
</gene>
<reference evidence="1" key="1">
    <citation type="submission" date="2020-09" db="EMBL/GenBank/DDBJ databases">
        <title>Genome seq and assembly of Devosia sp.</title>
        <authorList>
            <person name="Chhetri G."/>
        </authorList>
    </citation>
    <scope>NUCLEOTIDE SEQUENCE</scope>
    <source>
        <strain evidence="1">PTR5</strain>
    </source>
</reference>
<evidence type="ECO:0000313" key="2">
    <source>
        <dbReference type="Proteomes" id="UP000654108"/>
    </source>
</evidence>
<dbReference type="AlphaFoldDB" id="A0A927IU80"/>
<evidence type="ECO:0000313" key="1">
    <source>
        <dbReference type="EMBL" id="MBD8066451.1"/>
    </source>
</evidence>
<dbReference type="Pfam" id="PF00300">
    <property type="entry name" value="His_Phos_1"/>
    <property type="match status" value="1"/>
</dbReference>
<keyword evidence="2" id="KW-1185">Reference proteome</keyword>
<name>A0A927IU80_9HYPH</name>
<dbReference type="EMBL" id="JACYFU010000003">
    <property type="protein sequence ID" value="MBD8066451.1"/>
    <property type="molecule type" value="Genomic_DNA"/>
</dbReference>
<comment type="caution">
    <text evidence="1">The sequence shown here is derived from an EMBL/GenBank/DDBJ whole genome shotgun (WGS) entry which is preliminary data.</text>
</comment>
<sequence length="210" mass="22483">MRALYLTHPQVRIDAEVPVPLWGLTDEGRGRVAAFVARGTVPAGALVFSSRETKALELAETIAAAAGTPVLADHLMGENDRSATGFLPPILFEATADRFFAEPDQSIEGWERAIDAQRRIVETVATALLSVPAGTAAIFCGHGAVGTLLKCHISGRPIARSEDQRRHAHPGGGNGFVFDLERGVIETEWLAMEDIAADWFDQTGLLATAK</sequence>
<accession>A0A927IU80</accession>
<dbReference type="InterPro" id="IPR013078">
    <property type="entry name" value="His_Pase_superF_clade-1"/>
</dbReference>
<dbReference type="Proteomes" id="UP000654108">
    <property type="component" value="Unassembled WGS sequence"/>
</dbReference>
<dbReference type="InterPro" id="IPR029033">
    <property type="entry name" value="His_PPase_superfam"/>
</dbReference>
<proteinExistence type="predicted"/>
<organism evidence="1 2">
    <name type="scientific">Devosia oryzisoli</name>
    <dbReference type="NCBI Taxonomy" id="2774138"/>
    <lineage>
        <taxon>Bacteria</taxon>
        <taxon>Pseudomonadati</taxon>
        <taxon>Pseudomonadota</taxon>
        <taxon>Alphaproteobacteria</taxon>
        <taxon>Hyphomicrobiales</taxon>
        <taxon>Devosiaceae</taxon>
        <taxon>Devosia</taxon>
    </lineage>
</organism>